<dbReference type="Gene3D" id="3.40.50.410">
    <property type="entry name" value="von Willebrand factor, type A domain"/>
    <property type="match status" value="1"/>
</dbReference>
<sequence length="120" mass="12629">LSDGESNAGMPPAEAASRAKGEGVTVHTVGIGQRGSASRINGRTTVGLDEQTLQSIASETGGDYFYAADGGALERVYEELGSQISWIEERTEVTALVNALGALFLILGGLLGLRWFQQFP</sequence>
<keyword evidence="2" id="KW-0812">Transmembrane</keyword>
<evidence type="ECO:0000259" key="3">
    <source>
        <dbReference type="PROSITE" id="PS50234"/>
    </source>
</evidence>
<evidence type="ECO:0000256" key="2">
    <source>
        <dbReference type="SAM" id="Phobius"/>
    </source>
</evidence>
<evidence type="ECO:0000256" key="1">
    <source>
        <dbReference type="SAM" id="MobiDB-lite"/>
    </source>
</evidence>
<proteinExistence type="predicted"/>
<gene>
    <name evidence="4" type="ORF">AVDCRST_MAG88-42</name>
</gene>
<dbReference type="SUPFAM" id="SSF53300">
    <property type="entry name" value="vWA-like"/>
    <property type="match status" value="1"/>
</dbReference>
<keyword evidence="2" id="KW-0472">Membrane</keyword>
<dbReference type="PROSITE" id="PS50234">
    <property type="entry name" value="VWFA"/>
    <property type="match status" value="1"/>
</dbReference>
<organism evidence="4">
    <name type="scientific">uncultured Thermomicrobiales bacterium</name>
    <dbReference type="NCBI Taxonomy" id="1645740"/>
    <lineage>
        <taxon>Bacteria</taxon>
        <taxon>Pseudomonadati</taxon>
        <taxon>Thermomicrobiota</taxon>
        <taxon>Thermomicrobia</taxon>
        <taxon>Thermomicrobiales</taxon>
        <taxon>environmental samples</taxon>
    </lineage>
</organism>
<feature type="domain" description="VWFA" evidence="3">
    <location>
        <begin position="1"/>
        <end position="80"/>
    </location>
</feature>
<evidence type="ECO:0000313" key="4">
    <source>
        <dbReference type="EMBL" id="CAA9541412.1"/>
    </source>
</evidence>
<feature type="region of interest" description="Disordered" evidence="1">
    <location>
        <begin position="1"/>
        <end position="22"/>
    </location>
</feature>
<name>A0A6J4U5W5_9BACT</name>
<reference evidence="4" key="1">
    <citation type="submission" date="2020-02" db="EMBL/GenBank/DDBJ databases">
        <authorList>
            <person name="Meier V. D."/>
        </authorList>
    </citation>
    <scope>NUCLEOTIDE SEQUENCE</scope>
    <source>
        <strain evidence="4">AVDCRST_MAG88</strain>
    </source>
</reference>
<feature type="transmembrane region" description="Helical" evidence="2">
    <location>
        <begin position="95"/>
        <end position="116"/>
    </location>
</feature>
<feature type="non-terminal residue" evidence="4">
    <location>
        <position position="1"/>
    </location>
</feature>
<dbReference type="Pfam" id="PF00092">
    <property type="entry name" value="VWA"/>
    <property type="match status" value="1"/>
</dbReference>
<protein>
    <recommendedName>
        <fullName evidence="3">VWFA domain-containing protein</fullName>
    </recommendedName>
</protein>
<keyword evidence="2" id="KW-1133">Transmembrane helix</keyword>
<dbReference type="AlphaFoldDB" id="A0A6J4U5W5"/>
<dbReference type="InterPro" id="IPR036465">
    <property type="entry name" value="vWFA_dom_sf"/>
</dbReference>
<dbReference type="EMBL" id="CADCWM010000015">
    <property type="protein sequence ID" value="CAA9541412.1"/>
    <property type="molecule type" value="Genomic_DNA"/>
</dbReference>
<dbReference type="InterPro" id="IPR002035">
    <property type="entry name" value="VWF_A"/>
</dbReference>
<accession>A0A6J4U5W5</accession>